<comment type="caution">
    <text evidence="2">The sequence shown here is derived from an EMBL/GenBank/DDBJ whole genome shotgun (WGS) entry which is preliminary data.</text>
</comment>
<feature type="region of interest" description="Disordered" evidence="1">
    <location>
        <begin position="1"/>
        <end position="130"/>
    </location>
</feature>
<evidence type="ECO:0000313" key="3">
    <source>
        <dbReference type="Proteomes" id="UP000019335"/>
    </source>
</evidence>
<feature type="compositionally biased region" description="Basic and acidic residues" evidence="1">
    <location>
        <begin position="277"/>
        <end position="303"/>
    </location>
</feature>
<sequence>MSYANSKGSKTPAGPNESSSNEKPVKGKGGAASSPSTWEDEDATVPDITAELSKLSLDKTGQASKNRFTRRGQAIERWASIPTTLPASESKPPGQREQREHPRTPVQHRHSPTTQISSQAQKTKARVTSSPTLSRYGVDLGNLSDVVRDLPATDILAHGLYLSGFPHTSSEPERQALVSPWTKVGAMIIWLSPRNSHAVAMFYSIATANRALRKVESQGGVKVQSLKDATPSVQREALSAGLTIPPRPKGDTSVTSRLIMGALGVRSPSNTRPSIGNKREGGVRRSARIQERHLQEEQRRQEGQEYADAKSTATAEDGVLRKTGENQNESAKK</sequence>
<dbReference type="OrthoDB" id="5418203at2759"/>
<gene>
    <name evidence="2" type="ORF">Naga_100035g21</name>
</gene>
<protein>
    <submittedName>
        <fullName evidence="2">Uncharacterized protein</fullName>
    </submittedName>
</protein>
<evidence type="ECO:0000256" key="1">
    <source>
        <dbReference type="SAM" id="MobiDB-lite"/>
    </source>
</evidence>
<organism evidence="2 3">
    <name type="scientific">Nannochloropsis gaditana</name>
    <dbReference type="NCBI Taxonomy" id="72520"/>
    <lineage>
        <taxon>Eukaryota</taxon>
        <taxon>Sar</taxon>
        <taxon>Stramenopiles</taxon>
        <taxon>Ochrophyta</taxon>
        <taxon>Eustigmatophyceae</taxon>
        <taxon>Eustigmatales</taxon>
        <taxon>Monodopsidaceae</taxon>
        <taxon>Nannochloropsis</taxon>
    </lineage>
</organism>
<dbReference type="Proteomes" id="UP000019335">
    <property type="component" value="Chromosome 2"/>
</dbReference>
<accession>W7U243</accession>
<dbReference type="EMBL" id="AZIL01000114">
    <property type="protein sequence ID" value="EWM29898.1"/>
    <property type="molecule type" value="Genomic_DNA"/>
</dbReference>
<reference evidence="2 3" key="1">
    <citation type="journal article" date="2014" name="Mol. Plant">
        <title>Chromosome Scale Genome Assembly and Transcriptome Profiling of Nannochloropsis gaditana in Nitrogen Depletion.</title>
        <authorList>
            <person name="Corteggiani Carpinelli E."/>
            <person name="Telatin A."/>
            <person name="Vitulo N."/>
            <person name="Forcato C."/>
            <person name="D'Angelo M."/>
            <person name="Schiavon R."/>
            <person name="Vezzi A."/>
            <person name="Giacometti G.M."/>
            <person name="Morosinotto T."/>
            <person name="Valle G."/>
        </authorList>
    </citation>
    <scope>NUCLEOTIDE SEQUENCE [LARGE SCALE GENOMIC DNA]</scope>
    <source>
        <strain evidence="2 3">B-31</strain>
    </source>
</reference>
<feature type="region of interest" description="Disordered" evidence="1">
    <location>
        <begin position="265"/>
        <end position="333"/>
    </location>
</feature>
<name>W7U243_9STRA</name>
<feature type="compositionally biased region" description="Polar residues" evidence="1">
    <location>
        <begin position="112"/>
        <end position="130"/>
    </location>
</feature>
<dbReference type="AlphaFoldDB" id="W7U243"/>
<evidence type="ECO:0000313" key="2">
    <source>
        <dbReference type="EMBL" id="EWM29898.1"/>
    </source>
</evidence>
<feature type="compositionally biased region" description="Basic and acidic residues" evidence="1">
    <location>
        <begin position="318"/>
        <end position="333"/>
    </location>
</feature>
<proteinExistence type="predicted"/>
<keyword evidence="3" id="KW-1185">Reference proteome</keyword>
<feature type="compositionally biased region" description="Basic and acidic residues" evidence="1">
    <location>
        <begin position="94"/>
        <end position="103"/>
    </location>
</feature>